<keyword evidence="3" id="KW-0597">Phosphoprotein</keyword>
<proteinExistence type="predicted"/>
<dbReference type="Gene3D" id="3.30.565.10">
    <property type="entry name" value="Histidine kinase-like ATPase, C-terminal domain"/>
    <property type="match status" value="1"/>
</dbReference>
<dbReference type="GO" id="GO:0000155">
    <property type="term" value="F:phosphorelay sensor kinase activity"/>
    <property type="evidence" value="ECO:0007669"/>
    <property type="project" value="InterPro"/>
</dbReference>
<comment type="catalytic activity">
    <reaction evidence="1">
        <text>ATP + protein L-histidine = ADP + protein N-phospho-L-histidine.</text>
        <dbReference type="EC" id="2.7.13.3"/>
    </reaction>
</comment>
<dbReference type="InterPro" id="IPR004358">
    <property type="entry name" value="Sig_transdc_His_kin-like_C"/>
</dbReference>
<organism evidence="6 7">
    <name type="scientific">Marinobacter psychrophilus</name>
    <dbReference type="NCBI Taxonomy" id="330734"/>
    <lineage>
        <taxon>Bacteria</taxon>
        <taxon>Pseudomonadati</taxon>
        <taxon>Pseudomonadota</taxon>
        <taxon>Gammaproteobacteria</taxon>
        <taxon>Pseudomonadales</taxon>
        <taxon>Marinobacteraceae</taxon>
        <taxon>Marinobacter</taxon>
    </lineage>
</organism>
<evidence type="ECO:0000256" key="2">
    <source>
        <dbReference type="ARBA" id="ARBA00012438"/>
    </source>
</evidence>
<dbReference type="InterPro" id="IPR036097">
    <property type="entry name" value="HisK_dim/P_sf"/>
</dbReference>
<dbReference type="PANTHER" id="PTHR33525">
    <property type="match status" value="1"/>
</dbReference>
<dbReference type="InterPro" id="IPR013976">
    <property type="entry name" value="HDOD"/>
</dbReference>
<dbReference type="SUPFAM" id="SSF109604">
    <property type="entry name" value="HD-domain/PDEase-like"/>
    <property type="match status" value="1"/>
</dbReference>
<evidence type="ECO:0000256" key="3">
    <source>
        <dbReference type="ARBA" id="ARBA00022553"/>
    </source>
</evidence>
<dbReference type="Gene3D" id="1.10.3210.10">
    <property type="entry name" value="Hypothetical protein af1432"/>
    <property type="match status" value="1"/>
</dbReference>
<dbReference type="AlphaFoldDB" id="A0A0H4I412"/>
<dbReference type="PROSITE" id="PS51833">
    <property type="entry name" value="HDOD"/>
    <property type="match status" value="1"/>
</dbReference>
<keyword evidence="6" id="KW-0418">Kinase</keyword>
<dbReference type="SUPFAM" id="SSF55874">
    <property type="entry name" value="ATPase domain of HSP90 chaperone/DNA topoisomerase II/histidine kinase"/>
    <property type="match status" value="1"/>
</dbReference>
<dbReference type="Pfam" id="PF08668">
    <property type="entry name" value="HDOD"/>
    <property type="match status" value="1"/>
</dbReference>
<dbReference type="InterPro" id="IPR005467">
    <property type="entry name" value="His_kinase_dom"/>
</dbReference>
<dbReference type="InterPro" id="IPR003661">
    <property type="entry name" value="HisK_dim/P_dom"/>
</dbReference>
<evidence type="ECO:0000259" key="4">
    <source>
        <dbReference type="PROSITE" id="PS50109"/>
    </source>
</evidence>
<gene>
    <name evidence="6" type="ORF">ABA45_08850</name>
</gene>
<dbReference type="EC" id="2.7.13.3" evidence="2"/>
<dbReference type="SMART" id="SM00387">
    <property type="entry name" value="HATPase_c"/>
    <property type="match status" value="1"/>
</dbReference>
<evidence type="ECO:0000259" key="5">
    <source>
        <dbReference type="PROSITE" id="PS51833"/>
    </source>
</evidence>
<dbReference type="STRING" id="330734.ABA45_08850"/>
<feature type="domain" description="Histidine kinase" evidence="4">
    <location>
        <begin position="438"/>
        <end position="650"/>
    </location>
</feature>
<evidence type="ECO:0000313" key="7">
    <source>
        <dbReference type="Proteomes" id="UP000036406"/>
    </source>
</evidence>
<dbReference type="EMBL" id="CP011494">
    <property type="protein sequence ID" value="AKO52513.1"/>
    <property type="molecule type" value="Genomic_DNA"/>
</dbReference>
<dbReference type="RefSeq" id="WP_048385437.1">
    <property type="nucleotide sequence ID" value="NZ_CP011494.1"/>
</dbReference>
<dbReference type="Pfam" id="PF02518">
    <property type="entry name" value="HATPase_c"/>
    <property type="match status" value="1"/>
</dbReference>
<keyword evidence="6" id="KW-0808">Transferase</keyword>
<dbReference type="PATRIC" id="fig|330734.3.peg.1856"/>
<dbReference type="InterPro" id="IPR003594">
    <property type="entry name" value="HATPase_dom"/>
</dbReference>
<sequence>MQISPNTELPSLPEVTLRALEACRKEDSYRHISNIISADTALTTQVLAMANSSLYGRSGEIRSVEQALLRLGTERLRTLILTAALRQLMFDLGADQWQQLRDFWRHSLTTALTAKTLATLTRYPSADEAFMLGMLHNIGELIALKMTPGDLQQQYLDHQAEIGAQLAQAWGLGQMAADAMRYQKAPASEIRDAAHLVKLINLSTRLAQSDAAGIAAAGTIFSLSEDLTRELSLRINHEVAALAQSLGVTLEHIYDGHKASQTLRNTVLRQAMTDQALSPANDSGPALANTVVNLTLLTGCPSLFFRVDDGILILASDSQGEPPDMTIVAASTGSVLTQSFRDQKALLLAERSPNVLDKQLLALLNTSSLMAVPVLFKDVCQGVFVIGTDAENSVSTLELAEMFCARLSHLSESKEAKNQNDVTTADIDQALARDNIRRHIHEISNPLTIIRQYIFQLRGRLENEQIREQLDIIREELERAGNLLVQMGESQEPNLNTDEPTNLNQELRALHALFQDSLFRDGDVDCDLVLSEESTDLAAGRAPVRQVILNLIRNAVECMPDGGGLRLESASPVWQQGRQWIEMLIEDNGPGLPKAIQSSLFKPVKSSKGVTHSGLGLSIVKQLIDDMEGIIGYRTGNSGTSFRVLLPAASDSSKGPT</sequence>
<protein>
    <recommendedName>
        <fullName evidence="2">histidine kinase</fullName>
        <ecNumber evidence="2">2.7.13.3</ecNumber>
    </recommendedName>
</protein>
<reference evidence="6 7" key="1">
    <citation type="submission" date="2015-05" db="EMBL/GenBank/DDBJ databases">
        <title>Complete genome of Marinobacter psychrophilus strain 20041T isolated from sea-ice of the Canadian Basin.</title>
        <authorList>
            <person name="Song L."/>
            <person name="Ren L."/>
            <person name="Yu Y."/>
            <person name="Wang X."/>
        </authorList>
    </citation>
    <scope>NUCLEOTIDE SEQUENCE [LARGE SCALE GENOMIC DNA]</scope>
    <source>
        <strain evidence="6 7">20041</strain>
    </source>
</reference>
<dbReference type="PANTHER" id="PTHR33525:SF6">
    <property type="entry name" value="HDOD DOMAIN-CONTAINING PROTEIN"/>
    <property type="match status" value="1"/>
</dbReference>
<dbReference type="Gene3D" id="1.10.287.130">
    <property type="match status" value="1"/>
</dbReference>
<name>A0A0H4I412_9GAMM</name>
<dbReference type="KEGG" id="mpq:ABA45_08850"/>
<dbReference type="Proteomes" id="UP000036406">
    <property type="component" value="Chromosome"/>
</dbReference>
<feature type="domain" description="HDOD" evidence="5">
    <location>
        <begin position="9"/>
        <end position="186"/>
    </location>
</feature>
<dbReference type="PROSITE" id="PS50109">
    <property type="entry name" value="HIS_KIN"/>
    <property type="match status" value="1"/>
</dbReference>
<dbReference type="InterPro" id="IPR036890">
    <property type="entry name" value="HATPase_C_sf"/>
</dbReference>
<accession>A0A0H4I412</accession>
<dbReference type="InterPro" id="IPR052340">
    <property type="entry name" value="RNase_Y/CdgJ"/>
</dbReference>
<dbReference type="CDD" id="cd00082">
    <property type="entry name" value="HisKA"/>
    <property type="match status" value="1"/>
</dbReference>
<evidence type="ECO:0000256" key="1">
    <source>
        <dbReference type="ARBA" id="ARBA00000085"/>
    </source>
</evidence>
<dbReference type="PRINTS" id="PR00344">
    <property type="entry name" value="BCTRLSENSOR"/>
</dbReference>
<keyword evidence="7" id="KW-1185">Reference proteome</keyword>
<evidence type="ECO:0000313" key="6">
    <source>
        <dbReference type="EMBL" id="AKO52513.1"/>
    </source>
</evidence>
<dbReference type="SUPFAM" id="SSF47384">
    <property type="entry name" value="Homodimeric domain of signal transducing histidine kinase"/>
    <property type="match status" value="1"/>
</dbReference>